<dbReference type="EMBL" id="AC079632">
    <property type="protein sequence ID" value="AAL73567.1"/>
    <property type="molecule type" value="Genomic_DNA"/>
</dbReference>
<reference evidence="2" key="2">
    <citation type="journal article" date="2008" name="Nucleic Acids Res.">
        <title>The rice annotation project database (RAP-DB): 2008 update.</title>
        <authorList>
            <consortium name="The rice annotation project (RAP)"/>
        </authorList>
    </citation>
    <scope>GENOME REANNOTATION</scope>
    <source>
        <strain evidence="2">cv. Nipponbare</strain>
    </source>
</reference>
<dbReference type="AlphaFoldDB" id="Q8W3C4"/>
<gene>
    <name evidence="1" type="primary">OSJNBa0046L02.11</name>
</gene>
<dbReference type="Gene3D" id="2.40.70.10">
    <property type="entry name" value="Acid Proteases"/>
    <property type="match status" value="1"/>
</dbReference>
<name>Q8W3C4_ORYSJ</name>
<protein>
    <submittedName>
        <fullName evidence="1">Polyprotein</fullName>
    </submittedName>
</protein>
<organism evidence="1 2">
    <name type="scientific">Oryza sativa subsp. japonica</name>
    <name type="common">Rice</name>
    <dbReference type="NCBI Taxonomy" id="39947"/>
    <lineage>
        <taxon>Eukaryota</taxon>
        <taxon>Viridiplantae</taxon>
        <taxon>Streptophyta</taxon>
        <taxon>Embryophyta</taxon>
        <taxon>Tracheophyta</taxon>
        <taxon>Spermatophyta</taxon>
        <taxon>Magnoliopsida</taxon>
        <taxon>Liliopsida</taxon>
        <taxon>Poales</taxon>
        <taxon>Poaceae</taxon>
        <taxon>BOP clade</taxon>
        <taxon>Oryzoideae</taxon>
        <taxon>Oryzeae</taxon>
        <taxon>Oryzinae</taxon>
        <taxon>Oryza</taxon>
        <taxon>Oryza sativa</taxon>
    </lineage>
</organism>
<sequence>MGKEEQPVTKDESSPKDDMDVDMVCMLHMEFCAMDKAEVAQFLVGPKDAVFEKPDESNRHMKPLYLKDHIDGKPVSRMLVDGGAAVNLMPYSLFKKLGHGDDELKKTNMILNGFNGEPTEAKGIFLMELTLWQELQNDSEKGGVEARSNWHG</sequence>
<evidence type="ECO:0000313" key="2">
    <source>
        <dbReference type="Proteomes" id="UP000000763"/>
    </source>
</evidence>
<accession>Q8W3C4</accession>
<evidence type="ECO:0000313" key="1">
    <source>
        <dbReference type="EMBL" id="AAL73567.1"/>
    </source>
</evidence>
<dbReference type="InterPro" id="IPR021109">
    <property type="entry name" value="Peptidase_aspartic_dom_sf"/>
</dbReference>
<proteinExistence type="predicted"/>
<dbReference type="CDD" id="cd00303">
    <property type="entry name" value="retropepsin_like"/>
    <property type="match status" value="1"/>
</dbReference>
<dbReference type="Proteomes" id="UP000000763">
    <property type="component" value="Chromosome 10"/>
</dbReference>
<dbReference type="SUPFAM" id="SSF50630">
    <property type="entry name" value="Acid proteases"/>
    <property type="match status" value="1"/>
</dbReference>
<reference evidence="2" key="1">
    <citation type="journal article" date="2005" name="Nature">
        <title>The map-based sequence of the rice genome.</title>
        <authorList>
            <consortium name="International rice genome sequencing project (IRGSP)"/>
            <person name="Matsumoto T."/>
            <person name="Wu J."/>
            <person name="Kanamori H."/>
            <person name="Katayose Y."/>
            <person name="Fujisawa M."/>
            <person name="Namiki N."/>
            <person name="Mizuno H."/>
            <person name="Yamamoto K."/>
            <person name="Antonio B.A."/>
            <person name="Baba T."/>
            <person name="Sakata K."/>
            <person name="Nagamura Y."/>
            <person name="Aoki H."/>
            <person name="Arikawa K."/>
            <person name="Arita K."/>
            <person name="Bito T."/>
            <person name="Chiden Y."/>
            <person name="Fujitsuka N."/>
            <person name="Fukunaka R."/>
            <person name="Hamada M."/>
            <person name="Harada C."/>
            <person name="Hayashi A."/>
            <person name="Hijishita S."/>
            <person name="Honda M."/>
            <person name="Hosokawa S."/>
            <person name="Ichikawa Y."/>
            <person name="Idonuma A."/>
            <person name="Iijima M."/>
            <person name="Ikeda M."/>
            <person name="Ikeno M."/>
            <person name="Ito K."/>
            <person name="Ito S."/>
            <person name="Ito T."/>
            <person name="Ito Y."/>
            <person name="Ito Y."/>
            <person name="Iwabuchi A."/>
            <person name="Kamiya K."/>
            <person name="Karasawa W."/>
            <person name="Kurita K."/>
            <person name="Katagiri S."/>
            <person name="Kikuta A."/>
            <person name="Kobayashi H."/>
            <person name="Kobayashi N."/>
            <person name="Machita K."/>
            <person name="Maehara T."/>
            <person name="Masukawa M."/>
            <person name="Mizubayashi T."/>
            <person name="Mukai Y."/>
            <person name="Nagasaki H."/>
            <person name="Nagata Y."/>
            <person name="Naito S."/>
            <person name="Nakashima M."/>
            <person name="Nakama Y."/>
            <person name="Nakamichi Y."/>
            <person name="Nakamura M."/>
            <person name="Meguro A."/>
            <person name="Negishi M."/>
            <person name="Ohta I."/>
            <person name="Ohta T."/>
            <person name="Okamoto M."/>
            <person name="Ono N."/>
            <person name="Saji S."/>
            <person name="Sakaguchi M."/>
            <person name="Sakai K."/>
            <person name="Shibata M."/>
            <person name="Shimokawa T."/>
            <person name="Song J."/>
            <person name="Takazaki Y."/>
            <person name="Terasawa K."/>
            <person name="Tsugane M."/>
            <person name="Tsuji K."/>
            <person name="Ueda S."/>
            <person name="Waki K."/>
            <person name="Yamagata H."/>
            <person name="Yamamoto M."/>
            <person name="Yamamoto S."/>
            <person name="Yamane H."/>
            <person name="Yoshiki S."/>
            <person name="Yoshihara R."/>
            <person name="Yukawa K."/>
            <person name="Zhong H."/>
            <person name="Yano M."/>
            <person name="Yuan Q."/>
            <person name="Ouyang S."/>
            <person name="Liu J."/>
            <person name="Jones K.M."/>
            <person name="Gansberger K."/>
            <person name="Moffat K."/>
            <person name="Hill J."/>
            <person name="Bera J."/>
            <person name="Fadrosh D."/>
            <person name="Jin S."/>
            <person name="Johri S."/>
            <person name="Kim M."/>
            <person name="Overton L."/>
            <person name="Reardon M."/>
            <person name="Tsitrin T."/>
            <person name="Vuong H."/>
            <person name="Weaver B."/>
            <person name="Ciecko A."/>
            <person name="Tallon L."/>
            <person name="Jackson J."/>
            <person name="Pai G."/>
            <person name="Aken S.V."/>
            <person name="Utterback T."/>
            <person name="Reidmuller S."/>
            <person name="Feldblyum T."/>
            <person name="Hsiao J."/>
            <person name="Zismann V."/>
            <person name="Iobst S."/>
            <person name="de Vazeille A.R."/>
            <person name="Buell C.R."/>
            <person name="Ying K."/>
            <person name="Li Y."/>
            <person name="Lu T."/>
            <person name="Huang Y."/>
            <person name="Zhao Q."/>
            <person name="Feng Q."/>
            <person name="Zhang L."/>
            <person name="Zhu J."/>
            <person name="Weng Q."/>
            <person name="Mu J."/>
            <person name="Lu Y."/>
            <person name="Fan D."/>
            <person name="Liu Y."/>
            <person name="Guan J."/>
            <person name="Zhang Y."/>
            <person name="Yu S."/>
            <person name="Liu X."/>
            <person name="Zhang Y."/>
            <person name="Hong G."/>
            <person name="Han B."/>
            <person name="Choisne N."/>
            <person name="Demange N."/>
            <person name="Orjeda G."/>
            <person name="Samain S."/>
            <person name="Cattolico L."/>
            <person name="Pelletier E."/>
            <person name="Couloux A."/>
            <person name="Segurens B."/>
            <person name="Wincker P."/>
            <person name="D'Hont A."/>
            <person name="Scarpelli C."/>
            <person name="Weissenbach J."/>
            <person name="Salanoubat M."/>
            <person name="Quetier F."/>
            <person name="Yu Y."/>
            <person name="Kim H.R."/>
            <person name="Rambo T."/>
            <person name="Currie J."/>
            <person name="Collura K."/>
            <person name="Luo M."/>
            <person name="Yang T."/>
            <person name="Ammiraju J.S.S."/>
            <person name="Engler F."/>
            <person name="Soderlund C."/>
            <person name="Wing R.A."/>
            <person name="Palmer L.E."/>
            <person name="de la Bastide M."/>
            <person name="Spiegel L."/>
            <person name="Nascimento L."/>
            <person name="Zutavern T."/>
            <person name="O'Shaughnessy A."/>
            <person name="Dike S."/>
            <person name="Dedhia N."/>
            <person name="Preston R."/>
            <person name="Balija V."/>
            <person name="McCombie W.R."/>
            <person name="Chow T."/>
            <person name="Chen H."/>
            <person name="Chung M."/>
            <person name="Chen C."/>
            <person name="Shaw J."/>
            <person name="Wu H."/>
            <person name="Hsiao K."/>
            <person name="Chao Y."/>
            <person name="Chu M."/>
            <person name="Cheng C."/>
            <person name="Hour A."/>
            <person name="Lee P."/>
            <person name="Lin S."/>
            <person name="Lin Y."/>
            <person name="Liou J."/>
            <person name="Liu S."/>
            <person name="Hsing Y."/>
            <person name="Raghuvanshi S."/>
            <person name="Mohanty A."/>
            <person name="Bharti A.K."/>
            <person name="Gaur A."/>
            <person name="Gupta V."/>
            <person name="Kumar D."/>
            <person name="Ravi V."/>
            <person name="Vij S."/>
            <person name="Kapur A."/>
            <person name="Khurana P."/>
            <person name="Khurana P."/>
            <person name="Khurana J.P."/>
            <person name="Tyagi A.K."/>
            <person name="Gaikwad K."/>
            <person name="Singh A."/>
            <person name="Dalal V."/>
            <person name="Srivastava S."/>
            <person name="Dixit A."/>
            <person name="Pal A.K."/>
            <person name="Ghazi I.A."/>
            <person name="Yadav M."/>
            <person name="Pandit A."/>
            <person name="Bhargava A."/>
            <person name="Sureshbabu K."/>
            <person name="Batra K."/>
            <person name="Sharma T.R."/>
            <person name="Mohapatra T."/>
            <person name="Singh N.K."/>
            <person name="Messing J."/>
            <person name="Nelson A.B."/>
            <person name="Fuks G."/>
            <person name="Kavchok S."/>
            <person name="Keizer G."/>
            <person name="Linton E."/>
            <person name="Llaca V."/>
            <person name="Song R."/>
            <person name="Tanyolac B."/>
            <person name="Young S."/>
            <person name="Ho-Il K."/>
            <person name="Hahn J.H."/>
            <person name="Sangsakoo G."/>
            <person name="Vanavichit A."/>
            <person name="de Mattos Luiz.A.T."/>
            <person name="Zimmer P.D."/>
            <person name="Malone G."/>
            <person name="Dellagostin O."/>
            <person name="de Oliveira A.C."/>
            <person name="Bevan M."/>
            <person name="Bancroft I."/>
            <person name="Minx P."/>
            <person name="Cordum H."/>
            <person name="Wilson R."/>
            <person name="Cheng Z."/>
            <person name="Jin W."/>
            <person name="Jiang J."/>
            <person name="Leong S.A."/>
            <person name="Iwama H."/>
            <person name="Gojobori T."/>
            <person name="Itoh T."/>
            <person name="Niimura Y."/>
            <person name="Fujii Y."/>
            <person name="Habara T."/>
            <person name="Sakai H."/>
            <person name="Sato Y."/>
            <person name="Wilson G."/>
            <person name="Kumar K."/>
            <person name="McCouch S."/>
            <person name="Juretic N."/>
            <person name="Hoen D."/>
            <person name="Wright S."/>
            <person name="Bruskiewich R."/>
            <person name="Bureau T."/>
            <person name="Miyao A."/>
            <person name="Hirochika H."/>
            <person name="Nishikawa T."/>
            <person name="Kadowaki K."/>
            <person name="Sugiura M."/>
            <person name="Burr B."/>
            <person name="Sasaki T."/>
        </authorList>
    </citation>
    <scope>NUCLEOTIDE SEQUENCE [LARGE SCALE GENOMIC DNA]</scope>
    <source>
        <strain evidence="2">cv. Nipponbare</strain>
    </source>
</reference>